<gene>
    <name evidence="1" type="ORF">THS5294_02856</name>
</gene>
<dbReference type="EMBL" id="CYRX01000032">
    <property type="protein sequence ID" value="CUH61545.1"/>
    <property type="molecule type" value="Genomic_DNA"/>
</dbReference>
<reference evidence="1 2" key="1">
    <citation type="submission" date="2015-09" db="EMBL/GenBank/DDBJ databases">
        <authorList>
            <consortium name="Swine Surveillance"/>
        </authorList>
    </citation>
    <scope>NUCLEOTIDE SEQUENCE [LARGE SCALE GENOMIC DNA]</scope>
    <source>
        <strain evidence="1 2">CECT 5294</strain>
    </source>
</reference>
<dbReference type="AlphaFoldDB" id="A0A0P1FLD5"/>
<protein>
    <submittedName>
        <fullName evidence="1">Uncharacterized protein</fullName>
    </submittedName>
</protein>
<dbReference type="Proteomes" id="UP000051298">
    <property type="component" value="Unassembled WGS sequence"/>
</dbReference>
<evidence type="ECO:0000313" key="2">
    <source>
        <dbReference type="Proteomes" id="UP000051298"/>
    </source>
</evidence>
<name>A0A0P1FLD5_9RHOB</name>
<dbReference type="RefSeq" id="WP_058124233.1">
    <property type="nucleotide sequence ID" value="NZ_CYRX01000032.1"/>
</dbReference>
<proteinExistence type="predicted"/>
<organism evidence="1 2">
    <name type="scientific">Thalassobacter stenotrophicus</name>
    <dbReference type="NCBI Taxonomy" id="266809"/>
    <lineage>
        <taxon>Bacteria</taxon>
        <taxon>Pseudomonadati</taxon>
        <taxon>Pseudomonadota</taxon>
        <taxon>Alphaproteobacteria</taxon>
        <taxon>Rhodobacterales</taxon>
        <taxon>Roseobacteraceae</taxon>
        <taxon>Thalassobacter</taxon>
    </lineage>
</organism>
<sequence length="78" mass="8244">MTEIATVLAQVQNAPDPVAAVKRLVLAHGGHWCDPENAQGLFEVQLMGLTGIGPSVVAAVDDWLMQAKDTVFEDAQAS</sequence>
<accession>A0A0P1FLD5</accession>
<evidence type="ECO:0000313" key="1">
    <source>
        <dbReference type="EMBL" id="CUH61545.1"/>
    </source>
</evidence>